<dbReference type="GO" id="GO:0003735">
    <property type="term" value="F:structural constituent of ribosome"/>
    <property type="evidence" value="ECO:0007669"/>
    <property type="project" value="InterPro"/>
</dbReference>
<dbReference type="RefSeq" id="XP_007712872.1">
    <property type="nucleotide sequence ID" value="XM_007714682.1"/>
</dbReference>
<dbReference type="KEGG" id="bze:COCCADRAFT_97677"/>
<keyword evidence="3" id="KW-0687">Ribonucleoprotein</keyword>
<dbReference type="Gene3D" id="1.10.287.3980">
    <property type="match status" value="1"/>
</dbReference>
<organism evidence="6 7">
    <name type="scientific">Cochliobolus carbonum (strain 26-R-13)</name>
    <name type="common">Maize leaf spot fungus</name>
    <name type="synonym">Bipolaris zeicola</name>
    <dbReference type="NCBI Taxonomy" id="930089"/>
    <lineage>
        <taxon>Eukaryota</taxon>
        <taxon>Fungi</taxon>
        <taxon>Dikarya</taxon>
        <taxon>Ascomycota</taxon>
        <taxon>Pezizomycotina</taxon>
        <taxon>Dothideomycetes</taxon>
        <taxon>Pleosporomycetidae</taxon>
        <taxon>Pleosporales</taxon>
        <taxon>Pleosporineae</taxon>
        <taxon>Pleosporaceae</taxon>
        <taxon>Bipolaris</taxon>
    </lineage>
</organism>
<dbReference type="Pfam" id="PF00468">
    <property type="entry name" value="Ribosomal_L34"/>
    <property type="match status" value="1"/>
</dbReference>
<dbReference type="AlphaFoldDB" id="W6Y4P3"/>
<dbReference type="PANTHER" id="PTHR14503:SF4">
    <property type="entry name" value="LARGE RIBOSOMAL SUBUNIT PROTEIN BL34M"/>
    <property type="match status" value="1"/>
</dbReference>
<dbReference type="eggNOG" id="ENOG502S8P5">
    <property type="taxonomic scope" value="Eukaryota"/>
</dbReference>
<comment type="similarity">
    <text evidence="1">Belongs to the bacterial ribosomal protein bL34 family.</text>
</comment>
<evidence type="ECO:0000313" key="6">
    <source>
        <dbReference type="EMBL" id="EUC32858.1"/>
    </source>
</evidence>
<dbReference type="PANTHER" id="PTHR14503">
    <property type="entry name" value="MITOCHONDRIAL RIBOSOMAL PROTEIN 34 FAMILY MEMBER"/>
    <property type="match status" value="1"/>
</dbReference>
<evidence type="ECO:0000256" key="3">
    <source>
        <dbReference type="ARBA" id="ARBA00023274"/>
    </source>
</evidence>
<keyword evidence="7" id="KW-1185">Reference proteome</keyword>
<evidence type="ECO:0000256" key="2">
    <source>
        <dbReference type="ARBA" id="ARBA00022980"/>
    </source>
</evidence>
<dbReference type="Proteomes" id="UP000053841">
    <property type="component" value="Unassembled WGS sequence"/>
</dbReference>
<gene>
    <name evidence="6" type="ORF">COCCADRAFT_97677</name>
</gene>
<sequence>MNAFRCLRVASTSSCALLRPRTSGTAAVVAAQRLSTPSQARQISLLSPRRPLVPATYSSPSTLAPPGTSSSLANPETLDLVGRISAHPALGSTQIRCGPRDTYNPSHLVRKRRHGFLSRLRTKKGRKMIMRRLKKGRWNISH</sequence>
<dbReference type="EMBL" id="KI964623">
    <property type="protein sequence ID" value="EUC32858.1"/>
    <property type="molecule type" value="Genomic_DNA"/>
</dbReference>
<accession>W6Y4P3</accession>
<keyword evidence="2" id="KW-0689">Ribosomal protein</keyword>
<dbReference type="InterPro" id="IPR000271">
    <property type="entry name" value="Ribosomal_bL34"/>
</dbReference>
<dbReference type="STRING" id="930089.W6Y4P3"/>
<dbReference type="HOGENOM" id="CLU_129938_0_0_1"/>
<reference evidence="6 7" key="1">
    <citation type="journal article" date="2013" name="PLoS Genet.">
        <title>Comparative genome structure, secondary metabolite, and effector coding capacity across Cochliobolus pathogens.</title>
        <authorList>
            <person name="Condon B.J."/>
            <person name="Leng Y."/>
            <person name="Wu D."/>
            <person name="Bushley K.E."/>
            <person name="Ohm R.A."/>
            <person name="Otillar R."/>
            <person name="Martin J."/>
            <person name="Schackwitz W."/>
            <person name="Grimwood J."/>
            <person name="MohdZainudin N."/>
            <person name="Xue C."/>
            <person name="Wang R."/>
            <person name="Manning V.A."/>
            <person name="Dhillon B."/>
            <person name="Tu Z.J."/>
            <person name="Steffenson B.J."/>
            <person name="Salamov A."/>
            <person name="Sun H."/>
            <person name="Lowry S."/>
            <person name="LaButti K."/>
            <person name="Han J."/>
            <person name="Copeland A."/>
            <person name="Lindquist E."/>
            <person name="Barry K."/>
            <person name="Schmutz J."/>
            <person name="Baker S.E."/>
            <person name="Ciuffetti L.M."/>
            <person name="Grigoriev I.V."/>
            <person name="Zhong S."/>
            <person name="Turgeon B.G."/>
        </authorList>
    </citation>
    <scope>NUCLEOTIDE SEQUENCE [LARGE SCALE GENOMIC DNA]</scope>
    <source>
        <strain evidence="6 7">26-R-13</strain>
    </source>
</reference>
<evidence type="ECO:0000256" key="5">
    <source>
        <dbReference type="SAM" id="MobiDB-lite"/>
    </source>
</evidence>
<evidence type="ECO:0000256" key="4">
    <source>
        <dbReference type="ARBA" id="ARBA00035274"/>
    </source>
</evidence>
<feature type="compositionally biased region" description="Polar residues" evidence="5">
    <location>
        <begin position="56"/>
        <end position="74"/>
    </location>
</feature>
<dbReference type="NCBIfam" id="TIGR01030">
    <property type="entry name" value="rpmH_bact"/>
    <property type="match status" value="1"/>
</dbReference>
<dbReference type="FunFam" id="1.10.287.3980:FF:000001">
    <property type="entry name" value="Mitochondrial ribosomal protein L34"/>
    <property type="match status" value="1"/>
</dbReference>
<dbReference type="OrthoDB" id="431691at2759"/>
<dbReference type="GO" id="GO:0005762">
    <property type="term" value="C:mitochondrial large ribosomal subunit"/>
    <property type="evidence" value="ECO:0007669"/>
    <property type="project" value="TreeGrafter"/>
</dbReference>
<evidence type="ECO:0000313" key="7">
    <source>
        <dbReference type="Proteomes" id="UP000053841"/>
    </source>
</evidence>
<dbReference type="GO" id="GO:0006412">
    <property type="term" value="P:translation"/>
    <property type="evidence" value="ECO:0007669"/>
    <property type="project" value="InterPro"/>
</dbReference>
<evidence type="ECO:0000256" key="1">
    <source>
        <dbReference type="ARBA" id="ARBA00010111"/>
    </source>
</evidence>
<dbReference type="GeneID" id="19154418"/>
<name>W6Y4P3_COCC2</name>
<feature type="region of interest" description="Disordered" evidence="5">
    <location>
        <begin position="51"/>
        <end position="74"/>
    </location>
</feature>
<proteinExistence type="inferred from homology"/>
<protein>
    <recommendedName>
        <fullName evidence="4">Large ribosomal subunit protein bL34m</fullName>
    </recommendedName>
</protein>